<feature type="transmembrane region" description="Helical" evidence="20">
    <location>
        <begin position="267"/>
        <end position="288"/>
    </location>
</feature>
<keyword evidence="7 20" id="KW-1133">Transmembrane helix</keyword>
<evidence type="ECO:0000256" key="4">
    <source>
        <dbReference type="ARBA" id="ARBA00022475"/>
    </source>
</evidence>
<dbReference type="PANTHER" id="PTHR11785:SF512">
    <property type="entry name" value="SOBREMESA, ISOFORM B"/>
    <property type="match status" value="1"/>
</dbReference>
<dbReference type="GO" id="GO:0016324">
    <property type="term" value="C:apical plasma membrane"/>
    <property type="evidence" value="ECO:0007669"/>
    <property type="project" value="UniProtKB-SubCell"/>
</dbReference>
<keyword evidence="8 20" id="KW-0472">Membrane</keyword>
<evidence type="ECO:0000256" key="17">
    <source>
        <dbReference type="ARBA" id="ARBA00083296"/>
    </source>
</evidence>
<feature type="transmembrane region" description="Helical" evidence="20">
    <location>
        <begin position="237"/>
        <end position="255"/>
    </location>
</feature>
<keyword evidence="3" id="KW-0813">Transport</keyword>
<keyword evidence="9" id="KW-1015">Disulfide bond</keyword>
<feature type="transmembrane region" description="Helical" evidence="20">
    <location>
        <begin position="195"/>
        <end position="225"/>
    </location>
</feature>
<feature type="transmembrane region" description="Helical" evidence="20">
    <location>
        <begin position="344"/>
        <end position="370"/>
    </location>
</feature>
<evidence type="ECO:0000256" key="8">
    <source>
        <dbReference type="ARBA" id="ARBA00023136"/>
    </source>
</evidence>
<evidence type="ECO:0000313" key="22">
    <source>
        <dbReference type="Proteomes" id="UP000594262"/>
    </source>
</evidence>
<dbReference type="InterPro" id="IPR002293">
    <property type="entry name" value="AA/rel_permease1"/>
</dbReference>
<dbReference type="FunFam" id="1.20.1740.10:FF:000015">
    <property type="entry name" value="B(0,+)-type amino acid transporter 1"/>
    <property type="match status" value="1"/>
</dbReference>
<feature type="compositionally biased region" description="Polar residues" evidence="19">
    <location>
        <begin position="11"/>
        <end position="25"/>
    </location>
</feature>
<accession>A0A7M6DNQ2</accession>
<dbReference type="Proteomes" id="UP000594262">
    <property type="component" value="Unplaced"/>
</dbReference>
<name>A0A7M6DNQ2_9CNID</name>
<reference evidence="21" key="1">
    <citation type="submission" date="2021-01" db="UniProtKB">
        <authorList>
            <consortium name="EnsemblMetazoa"/>
        </authorList>
    </citation>
    <scope>IDENTIFICATION</scope>
</reference>
<evidence type="ECO:0000256" key="6">
    <source>
        <dbReference type="ARBA" id="ARBA00022692"/>
    </source>
</evidence>
<comment type="similarity">
    <text evidence="2">Belongs to the amino acid-polyamine-organocation (APC) superfamily.</text>
</comment>
<dbReference type="AlphaFoldDB" id="A0A7M6DNQ2"/>
<dbReference type="Pfam" id="PF13520">
    <property type="entry name" value="AA_permease_2"/>
    <property type="match status" value="1"/>
</dbReference>
<feature type="transmembrane region" description="Helical" evidence="20">
    <location>
        <begin position="150"/>
        <end position="174"/>
    </location>
</feature>
<evidence type="ECO:0000256" key="11">
    <source>
        <dbReference type="ARBA" id="ARBA00051814"/>
    </source>
</evidence>
<evidence type="ECO:0000256" key="7">
    <source>
        <dbReference type="ARBA" id="ARBA00022989"/>
    </source>
</evidence>
<protein>
    <recommendedName>
        <fullName evidence="15">b(0,+)-type amino acid transporter 1</fullName>
    </recommendedName>
    <alternativeName>
        <fullName evidence="16">Glycoprotein-associated amino acid transporter b0,+AT1</fullName>
    </alternativeName>
    <alternativeName>
        <fullName evidence="17">Solute carrier family 7 member 9</fullName>
    </alternativeName>
</protein>
<evidence type="ECO:0000256" key="12">
    <source>
        <dbReference type="ARBA" id="ARBA00051835"/>
    </source>
</evidence>
<comment type="catalytic activity">
    <reaction evidence="10">
        <text>L-lysine(out) + L-arginine(in) = L-lysine(in) + L-arginine(out)</text>
        <dbReference type="Rhea" id="RHEA:70827"/>
        <dbReference type="ChEBI" id="CHEBI:32551"/>
        <dbReference type="ChEBI" id="CHEBI:32682"/>
    </reaction>
    <physiologicalReaction direction="left-to-right" evidence="10">
        <dbReference type="Rhea" id="RHEA:70828"/>
    </physiologicalReaction>
</comment>
<feature type="compositionally biased region" description="Basic residues" evidence="19">
    <location>
        <begin position="1"/>
        <end position="10"/>
    </location>
</feature>
<evidence type="ECO:0000256" key="9">
    <source>
        <dbReference type="ARBA" id="ARBA00023157"/>
    </source>
</evidence>
<dbReference type="EnsemblMetazoa" id="CLYHEMT018586.1">
    <property type="protein sequence ID" value="CLYHEMP018586.1"/>
    <property type="gene ID" value="CLYHEMG018586"/>
</dbReference>
<dbReference type="InterPro" id="IPR050598">
    <property type="entry name" value="AminoAcid_Transporter"/>
</dbReference>
<dbReference type="GO" id="GO:0015179">
    <property type="term" value="F:L-amino acid transmembrane transporter activity"/>
    <property type="evidence" value="ECO:0007669"/>
    <property type="project" value="TreeGrafter"/>
</dbReference>
<dbReference type="PANTHER" id="PTHR11785">
    <property type="entry name" value="AMINO ACID TRANSPORTER"/>
    <property type="match status" value="1"/>
</dbReference>
<feature type="transmembrane region" description="Helical" evidence="20">
    <location>
        <begin position="505"/>
        <end position="526"/>
    </location>
</feature>
<feature type="transmembrane region" description="Helical" evidence="20">
    <location>
        <begin position="472"/>
        <end position="493"/>
    </location>
</feature>
<feature type="transmembrane region" description="Helical" evidence="20">
    <location>
        <begin position="443"/>
        <end position="460"/>
    </location>
</feature>
<feature type="region of interest" description="Disordered" evidence="19">
    <location>
        <begin position="71"/>
        <end position="90"/>
    </location>
</feature>
<comment type="subcellular location">
    <subcellularLocation>
        <location evidence="1">Apical cell membrane</location>
        <topology evidence="1">Multi-pass membrane protein</topology>
    </subcellularLocation>
</comment>
<comment type="catalytic activity">
    <reaction evidence="13">
        <text>L-cysteine(out) + L-arginine(in) = L-cysteine(in) + L-arginine(out)</text>
        <dbReference type="Rhea" id="RHEA:71071"/>
        <dbReference type="ChEBI" id="CHEBI:32682"/>
        <dbReference type="ChEBI" id="CHEBI:35235"/>
    </reaction>
    <physiologicalReaction direction="left-to-right" evidence="13">
        <dbReference type="Rhea" id="RHEA:71072"/>
    </physiologicalReaction>
</comment>
<keyword evidence="6 20" id="KW-0812">Transmembrane</keyword>
<evidence type="ECO:0000256" key="1">
    <source>
        <dbReference type="ARBA" id="ARBA00004424"/>
    </source>
</evidence>
<evidence type="ECO:0000256" key="13">
    <source>
        <dbReference type="ARBA" id="ARBA00052179"/>
    </source>
</evidence>
<comment type="catalytic activity">
    <reaction evidence="12">
        <text>L-histidine(out) + L-arginine(in) = L-histidine(in) + L-arginine(out)</text>
        <dbReference type="Rhea" id="RHEA:71063"/>
        <dbReference type="ChEBI" id="CHEBI:32682"/>
        <dbReference type="ChEBI" id="CHEBI:57595"/>
    </reaction>
    <physiologicalReaction direction="left-to-right" evidence="12">
        <dbReference type="Rhea" id="RHEA:71064"/>
    </physiologicalReaction>
</comment>
<keyword evidence="4" id="KW-1003">Cell membrane</keyword>
<comment type="catalytic activity">
    <reaction evidence="18">
        <text>L-phenylalanine(out) + L-arginine(in) = L-phenylalanine(in) + L-arginine(out)</text>
        <dbReference type="Rhea" id="RHEA:71067"/>
        <dbReference type="ChEBI" id="CHEBI:32682"/>
        <dbReference type="ChEBI" id="CHEBI:58095"/>
    </reaction>
    <physiologicalReaction direction="left-to-right" evidence="18">
        <dbReference type="Rhea" id="RHEA:71068"/>
    </physiologicalReaction>
</comment>
<keyword evidence="22" id="KW-1185">Reference proteome</keyword>
<evidence type="ECO:0000256" key="20">
    <source>
        <dbReference type="SAM" id="Phobius"/>
    </source>
</evidence>
<evidence type="ECO:0000256" key="14">
    <source>
        <dbReference type="ARBA" id="ARBA00052732"/>
    </source>
</evidence>
<keyword evidence="5" id="KW-0597">Phosphoprotein</keyword>
<comment type="catalytic activity">
    <reaction evidence="14">
        <text>L-leucine(out) + L-arginine(in) = L-leucine(in) + L-arginine(out)</text>
        <dbReference type="Rhea" id="RHEA:71059"/>
        <dbReference type="ChEBI" id="CHEBI:32682"/>
        <dbReference type="ChEBI" id="CHEBI:57427"/>
    </reaction>
    <physiologicalReaction direction="left-to-right" evidence="14">
        <dbReference type="Rhea" id="RHEA:71060"/>
    </physiologicalReaction>
</comment>
<evidence type="ECO:0000256" key="3">
    <source>
        <dbReference type="ARBA" id="ARBA00022448"/>
    </source>
</evidence>
<evidence type="ECO:0000256" key="10">
    <source>
        <dbReference type="ARBA" id="ARBA00051323"/>
    </source>
</evidence>
<evidence type="ECO:0000256" key="16">
    <source>
        <dbReference type="ARBA" id="ARBA00079910"/>
    </source>
</evidence>
<feature type="transmembrane region" description="Helical" evidence="20">
    <location>
        <begin position="118"/>
        <end position="138"/>
    </location>
</feature>
<dbReference type="Gene3D" id="1.20.1740.10">
    <property type="entry name" value="Amino acid/polyamine transporter I"/>
    <property type="match status" value="1"/>
</dbReference>
<comment type="catalytic activity">
    <reaction evidence="11">
        <text>L-cystine(out) + L-arginine(in) = L-cystine(in) + L-arginine(out)</text>
        <dbReference type="Rhea" id="RHEA:71075"/>
        <dbReference type="ChEBI" id="CHEBI:32682"/>
        <dbReference type="ChEBI" id="CHEBI:35491"/>
    </reaction>
    <physiologicalReaction direction="left-to-right" evidence="11">
        <dbReference type="Rhea" id="RHEA:71076"/>
    </physiologicalReaction>
</comment>
<proteinExistence type="inferred from homology"/>
<evidence type="ECO:0000256" key="15">
    <source>
        <dbReference type="ARBA" id="ARBA00074336"/>
    </source>
</evidence>
<organism evidence="21 22">
    <name type="scientific">Clytia hemisphaerica</name>
    <dbReference type="NCBI Taxonomy" id="252671"/>
    <lineage>
        <taxon>Eukaryota</taxon>
        <taxon>Metazoa</taxon>
        <taxon>Cnidaria</taxon>
        <taxon>Hydrozoa</taxon>
        <taxon>Hydroidolina</taxon>
        <taxon>Leptothecata</taxon>
        <taxon>Obeliida</taxon>
        <taxon>Clytiidae</taxon>
        <taxon>Clytia</taxon>
    </lineage>
</organism>
<feature type="region of interest" description="Disordered" evidence="19">
    <location>
        <begin position="1"/>
        <end position="35"/>
    </location>
</feature>
<feature type="transmembrane region" description="Helical" evidence="20">
    <location>
        <begin position="532"/>
        <end position="551"/>
    </location>
</feature>
<sequence length="581" mass="64123">TLFHNKKRNTNNKVMTSYGTTNSINDGPDDHQDLGDLPHENTPLLHTDSFEEQTNTPVKNIEITPSTRRYMYRDPNQPKRERNYSQYSTASSRTRVGSLISSVTHTISTSVRKLQKSVGFLQGFTLIVGILIGSGVFISPSLVMQSTHDAGISFVLWFACGLIALGGSLCYVELGCAIKRAGGNYAYIQEAYGDLPAFLCCWTVAFIVDPAGVAAITLTLGTYVIKPFEEWIEPNPWYPKCIAAGVILMIALVNCWSVRAATRAQTLFTFAQILSVVFVVCIGIWQLAKEGTGHITHGMFNVTSFTFKDVGPLGAALYNGLWAYDGWALVSNVTEEMTNLERNLFLSIITGIPFVICCYLLVNLSFLAALSVEQIANSPAVAVTFIDKTLGHNAAFAMPILVALSCYGAANGTVFACGRLSLAAGREGHLPELLSMIHKKRHTPIPAVIMTSIISLVMLIPDASGLETLISFFNFSCWFIYGLSLFAVVVLRIRQPDLHRPYKVWIITPILMTLISLFLVIVPFLQNPINPLIASGMIAMGIPFYFVFVYFEPRHPTALIAARRRFKKRTQKLFNLAPCTM</sequence>
<evidence type="ECO:0000256" key="2">
    <source>
        <dbReference type="ARBA" id="ARBA00009523"/>
    </source>
</evidence>
<evidence type="ECO:0000256" key="19">
    <source>
        <dbReference type="SAM" id="MobiDB-lite"/>
    </source>
</evidence>
<evidence type="ECO:0000256" key="18">
    <source>
        <dbReference type="ARBA" id="ARBA00093193"/>
    </source>
</evidence>
<evidence type="ECO:0000313" key="21">
    <source>
        <dbReference type="EnsemblMetazoa" id="CLYHEMP018586.1"/>
    </source>
</evidence>
<evidence type="ECO:0000256" key="5">
    <source>
        <dbReference type="ARBA" id="ARBA00022553"/>
    </source>
</evidence>
<dbReference type="OrthoDB" id="5982228at2759"/>